<evidence type="ECO:0000313" key="6">
    <source>
        <dbReference type="EMBL" id="MEJ8280860.1"/>
    </source>
</evidence>
<dbReference type="Proteomes" id="UP001364211">
    <property type="component" value="Unassembled WGS sequence"/>
</dbReference>
<evidence type="ECO:0000256" key="2">
    <source>
        <dbReference type="ARBA" id="ARBA00022679"/>
    </source>
</evidence>
<dbReference type="Pfam" id="PF18313">
    <property type="entry name" value="TLP1_add_C"/>
    <property type="match status" value="1"/>
</dbReference>
<keyword evidence="3" id="KW-0012">Acyltransferase</keyword>
<dbReference type="Gene3D" id="2.40.50.840">
    <property type="match status" value="1"/>
</dbReference>
<comment type="caution">
    <text evidence="6">The sequence shown here is derived from an EMBL/GenBank/DDBJ whole genome shotgun (WGS) entry which is preliminary data.</text>
</comment>
<reference evidence="6 7" key="1">
    <citation type="submission" date="2024-03" db="EMBL/GenBank/DDBJ databases">
        <title>Draft genome sequence of Pseudonocardia sp. DW16-2.</title>
        <authorList>
            <person name="Duangmal K."/>
        </authorList>
    </citation>
    <scope>NUCLEOTIDE SEQUENCE [LARGE SCALE GENOMIC DNA]</scope>
    <source>
        <strain evidence="6 7">DW16-2</strain>
    </source>
</reference>
<name>A0ABU8TA83_9PSEU</name>
<keyword evidence="7" id="KW-1185">Reference proteome</keyword>
<accession>A0ABU8TA83</accession>
<evidence type="ECO:0000256" key="3">
    <source>
        <dbReference type="ARBA" id="ARBA00023315"/>
    </source>
</evidence>
<protein>
    <submittedName>
        <fullName evidence="6">Acetyl-CoA acetyltransferase</fullName>
    </submittedName>
</protein>
<evidence type="ECO:0000256" key="4">
    <source>
        <dbReference type="SAM" id="MobiDB-lite"/>
    </source>
</evidence>
<dbReference type="RefSeq" id="WP_340292484.1">
    <property type="nucleotide sequence ID" value="NZ_JBBJUP010000015.1"/>
</dbReference>
<dbReference type="SUPFAM" id="SSF53901">
    <property type="entry name" value="Thiolase-like"/>
    <property type="match status" value="1"/>
</dbReference>
<keyword evidence="2" id="KW-0808">Transferase</keyword>
<sequence>MSLDPRTPVVVGVGEASERIGAPGYAALSPVGLGAAAAAAALADTGADPAAVAAALTVVAGVRQFEMSVPGAVAPLGRADNFPRAVARRIGADPPRAVLDVVGGQSPQRLVTEFAGAIARGGAGAVLLVGAEAISTVRDLLGRPEGDRPDFTETVGGTLEDRGRGDALRSPVAEAHGVLSPAAYYALCENARRARLGLGRAQYARGMGELFAPFTRVAAGHPHAAAPRVRTAAELVTAGDRNRMIADPYPRFLVSRDQVNQGAAVVLTSVGTAQDLGIDPQRWVFLHGHADLTEQPLLDRPDLGASPAAEAAVRHALDLAGTTVDELATIDLYSCFPVAVTAVADPLGLAADDPRGLTVTGGLPFFGGPGNDYAMHAVAGTVRRLRAAPGAYGLLGANGGFLSKYSAGVYSTRPAPWRDDDAPALQARLDAAPAVPAATAGAEGAATVETWTVRHDRGGRRHAVVVARLDDGGARCVACGTGEELLELLDGEPAGAAVRVRPDGDLTTVTPR</sequence>
<dbReference type="NCBIfam" id="NF006105">
    <property type="entry name" value="PRK08257.1-4"/>
    <property type="match status" value="1"/>
</dbReference>
<dbReference type="EMBL" id="JBBJUP010000015">
    <property type="protein sequence ID" value="MEJ8280860.1"/>
    <property type="molecule type" value="Genomic_DNA"/>
</dbReference>
<comment type="similarity">
    <text evidence="1">Belongs to the thiolase-like superfamily. Thiolase family.</text>
</comment>
<evidence type="ECO:0000256" key="1">
    <source>
        <dbReference type="ARBA" id="ARBA00010982"/>
    </source>
</evidence>
<feature type="domain" description="Thiolase-like protein type 1 additional C-terminal" evidence="5">
    <location>
        <begin position="425"/>
        <end position="504"/>
    </location>
</feature>
<gene>
    <name evidence="6" type="ORF">WJX68_18100</name>
</gene>
<dbReference type="InterPro" id="IPR016039">
    <property type="entry name" value="Thiolase-like"/>
</dbReference>
<feature type="region of interest" description="Disordered" evidence="4">
    <location>
        <begin position="145"/>
        <end position="165"/>
    </location>
</feature>
<evidence type="ECO:0000259" key="5">
    <source>
        <dbReference type="Pfam" id="PF18313"/>
    </source>
</evidence>
<evidence type="ECO:0000313" key="7">
    <source>
        <dbReference type="Proteomes" id="UP001364211"/>
    </source>
</evidence>
<dbReference type="PANTHER" id="PTHR18919">
    <property type="entry name" value="ACETYL-COA C-ACYLTRANSFERASE"/>
    <property type="match status" value="1"/>
</dbReference>
<proteinExistence type="inferred from homology"/>
<dbReference type="PANTHER" id="PTHR18919:SF139">
    <property type="entry name" value="THIOLASE-LIKE PROTEIN TYPE 1 ADDITIONAL C-TERMINAL DOMAIN-CONTAINING PROTEIN"/>
    <property type="match status" value="1"/>
</dbReference>
<dbReference type="Gene3D" id="3.40.47.10">
    <property type="match status" value="1"/>
</dbReference>
<dbReference type="InterPro" id="IPR040771">
    <property type="entry name" value="TLP1_add_C"/>
</dbReference>
<organism evidence="6 7">
    <name type="scientific">Pseudonocardia spirodelae</name>
    <dbReference type="NCBI Taxonomy" id="3133431"/>
    <lineage>
        <taxon>Bacteria</taxon>
        <taxon>Bacillati</taxon>
        <taxon>Actinomycetota</taxon>
        <taxon>Actinomycetes</taxon>
        <taxon>Pseudonocardiales</taxon>
        <taxon>Pseudonocardiaceae</taxon>
        <taxon>Pseudonocardia</taxon>
    </lineage>
</organism>